<accession>A0A6L5YME1</accession>
<protein>
    <submittedName>
        <fullName evidence="1">HAD-IIIC family phosphatase</fullName>
    </submittedName>
</protein>
<proteinExistence type="predicted"/>
<dbReference type="InterPro" id="IPR010037">
    <property type="entry name" value="FkbH_domain"/>
</dbReference>
<comment type="caution">
    <text evidence="1">The sequence shown here is derived from an EMBL/GenBank/DDBJ whole genome shotgun (WGS) entry which is preliminary data.</text>
</comment>
<sequence>MTTGRLAVLSNVNMNMVIRMLQKNAQVYEAEGYGNELGTLLNPQSSYHAYHAEITFLIMDLAELLEHDLDPVTAEQKIGNWFRTLEGCLPQEGVFYVSDAYLWAVELAVLADTGRKSQLEGIWERELRNLQQKHANVRSFPYRALAEHFGEEKAFSPKMWYMGKVLWGMEMQSALAEQILYRAGLEYRTPKKVLVLDLDNTLWGGLAGETDHTPVVLSEDHSGLAYKNLQRVLKIMQSQGVLLTIASKNNEADAMEILEHHPHMVLRPEDFAAQRINWDPKPDNIRKIAEELNLGTDSFVFFDDSEAEREMVRQMLPEVEVPEFPARAEDLAPAMVKIYETYFAAAVITGEDREKTAQYRANAGRKQMEDRAGSFEEYVKKLEICLLPVDPKEHLDRLTQLLNKTNQFNLTTRRYTLEQMRQITEDTKKRVFLYQVTDVFGDNGIVAAAIVDTAGELPEITDFVMSCRVMGRNIENAVIDRIEQQMQEEGYTVLRGRYVPTAKNKPVETMYDRLGYRKTDSTPEGTCYEIVLAERPERAYWLKENLYD</sequence>
<reference evidence="1 2" key="1">
    <citation type="submission" date="2019-08" db="EMBL/GenBank/DDBJ databases">
        <title>In-depth cultivation of the pig gut microbiome towards novel bacterial diversity and tailored functional studies.</title>
        <authorList>
            <person name="Wylensek D."/>
            <person name="Hitch T.C.A."/>
            <person name="Clavel T."/>
        </authorList>
    </citation>
    <scope>NUCLEOTIDE SEQUENCE [LARGE SCALE GENOMIC DNA]</scope>
    <source>
        <strain evidence="1 2">WCA3-601-WT-6H</strain>
    </source>
</reference>
<dbReference type="InterPro" id="IPR010036">
    <property type="entry name" value="MDP_1_eu_arc"/>
</dbReference>
<dbReference type="EMBL" id="VUMU01000020">
    <property type="protein sequence ID" value="MST59120.1"/>
    <property type="molecule type" value="Genomic_DNA"/>
</dbReference>
<gene>
    <name evidence="1" type="ORF">FYJ59_12905</name>
</gene>
<dbReference type="Gene3D" id="3.40.50.1110">
    <property type="entry name" value="SGNH hydrolase"/>
    <property type="match status" value="1"/>
</dbReference>
<dbReference type="Proteomes" id="UP000476055">
    <property type="component" value="Unassembled WGS sequence"/>
</dbReference>
<dbReference type="GO" id="GO:0016791">
    <property type="term" value="F:phosphatase activity"/>
    <property type="evidence" value="ECO:0007669"/>
    <property type="project" value="InterPro"/>
</dbReference>
<name>A0A6L5YME1_9FIRM</name>
<evidence type="ECO:0000313" key="2">
    <source>
        <dbReference type="Proteomes" id="UP000476055"/>
    </source>
</evidence>
<keyword evidence="2" id="KW-1185">Reference proteome</keyword>
<dbReference type="InterPro" id="IPR036514">
    <property type="entry name" value="SGNH_hydro_sf"/>
</dbReference>
<dbReference type="NCBIfam" id="TIGR01686">
    <property type="entry name" value="FkbH"/>
    <property type="match status" value="1"/>
</dbReference>
<dbReference type="InterPro" id="IPR023214">
    <property type="entry name" value="HAD_sf"/>
</dbReference>
<dbReference type="InterPro" id="IPR010033">
    <property type="entry name" value="HAD_SF_ppase_IIIC"/>
</dbReference>
<organism evidence="1 2">
    <name type="scientific">Waltera intestinalis</name>
    <dbReference type="NCBI Taxonomy" id="2606635"/>
    <lineage>
        <taxon>Bacteria</taxon>
        <taxon>Bacillati</taxon>
        <taxon>Bacillota</taxon>
        <taxon>Clostridia</taxon>
        <taxon>Lachnospirales</taxon>
        <taxon>Lachnospiraceae</taxon>
        <taxon>Waltera</taxon>
    </lineage>
</organism>
<evidence type="ECO:0000313" key="1">
    <source>
        <dbReference type="EMBL" id="MST59120.1"/>
    </source>
</evidence>
<dbReference type="Pfam" id="PF12689">
    <property type="entry name" value="Acid_PPase"/>
    <property type="match status" value="1"/>
</dbReference>
<dbReference type="AlphaFoldDB" id="A0A6L5YME1"/>
<dbReference type="SUPFAM" id="SSF55729">
    <property type="entry name" value="Acyl-CoA N-acyltransferases (Nat)"/>
    <property type="match status" value="1"/>
</dbReference>
<dbReference type="InterPro" id="IPR016181">
    <property type="entry name" value="Acyl_CoA_acyltransferase"/>
</dbReference>
<dbReference type="NCBIfam" id="TIGR01681">
    <property type="entry name" value="HAD-SF-IIIC"/>
    <property type="match status" value="1"/>
</dbReference>
<dbReference type="RefSeq" id="WP_154498483.1">
    <property type="nucleotide sequence ID" value="NZ_VUMU01000020.1"/>
</dbReference>
<dbReference type="Gene3D" id="3.40.630.30">
    <property type="match status" value="1"/>
</dbReference>
<dbReference type="InterPro" id="IPR036412">
    <property type="entry name" value="HAD-like_sf"/>
</dbReference>
<dbReference type="SUPFAM" id="SSF56784">
    <property type="entry name" value="HAD-like"/>
    <property type="match status" value="1"/>
</dbReference>
<dbReference type="Gene3D" id="3.40.50.1000">
    <property type="entry name" value="HAD superfamily/HAD-like"/>
    <property type="match status" value="1"/>
</dbReference>